<feature type="transmembrane region" description="Helical" evidence="1">
    <location>
        <begin position="124"/>
        <end position="144"/>
    </location>
</feature>
<gene>
    <name evidence="2" type="ORF">GCM10011577_01210</name>
</gene>
<feature type="transmembrane region" description="Helical" evidence="1">
    <location>
        <begin position="24"/>
        <end position="44"/>
    </location>
</feature>
<organism evidence="2 3">
    <name type="scientific">Pseudarthrobacter polychromogenes</name>
    <dbReference type="NCBI Taxonomy" id="1676"/>
    <lineage>
        <taxon>Bacteria</taxon>
        <taxon>Bacillati</taxon>
        <taxon>Actinomycetota</taxon>
        <taxon>Actinomycetes</taxon>
        <taxon>Micrococcales</taxon>
        <taxon>Micrococcaceae</taxon>
        <taxon>Pseudarthrobacter</taxon>
    </lineage>
</organism>
<reference evidence="3" key="1">
    <citation type="journal article" date="2019" name="Int. J. Syst. Evol. Microbiol.">
        <title>The Global Catalogue of Microorganisms (GCM) 10K type strain sequencing project: providing services to taxonomists for standard genome sequencing and annotation.</title>
        <authorList>
            <consortium name="The Broad Institute Genomics Platform"/>
            <consortium name="The Broad Institute Genome Sequencing Center for Infectious Disease"/>
            <person name="Wu L."/>
            <person name="Ma J."/>
        </authorList>
    </citation>
    <scope>NUCLEOTIDE SEQUENCE [LARGE SCALE GENOMIC DNA]</scope>
    <source>
        <strain evidence="3">CGMCC 1.1927</strain>
    </source>
</reference>
<feature type="transmembrane region" description="Helical" evidence="1">
    <location>
        <begin position="64"/>
        <end position="85"/>
    </location>
</feature>
<evidence type="ECO:0000313" key="3">
    <source>
        <dbReference type="Proteomes" id="UP000596938"/>
    </source>
</evidence>
<proteinExistence type="predicted"/>
<evidence type="ECO:0000313" key="2">
    <source>
        <dbReference type="EMBL" id="GGG83532.1"/>
    </source>
</evidence>
<sequence>MPTHVYQPTRNPARWYDRLLVHPFDNAIGVLCFLFGALMVAALASGGSYNPSSSMMRLPAHIGFVVSACLTVGGWLSLLGLHWTGETVSRGWHIERFGWLFVTAGLAGYGIAVAFHFPGATSSWMVPLGLAAAALLRFLSLILIERNTRTTLAAVREESRGTE</sequence>
<accession>A0ABQ1X947</accession>
<keyword evidence="3" id="KW-1185">Reference proteome</keyword>
<comment type="caution">
    <text evidence="2">The sequence shown here is derived from an EMBL/GenBank/DDBJ whole genome shotgun (WGS) entry which is preliminary data.</text>
</comment>
<dbReference type="EMBL" id="BMKU01000001">
    <property type="protein sequence ID" value="GGG83532.1"/>
    <property type="molecule type" value="Genomic_DNA"/>
</dbReference>
<keyword evidence="1" id="KW-0812">Transmembrane</keyword>
<keyword evidence="1" id="KW-0472">Membrane</keyword>
<protein>
    <submittedName>
        <fullName evidence="2">Uncharacterized protein</fullName>
    </submittedName>
</protein>
<keyword evidence="1" id="KW-1133">Transmembrane helix</keyword>
<dbReference type="RefSeq" id="WP_188808624.1">
    <property type="nucleotide sequence ID" value="NZ_BAAAWV010000001.1"/>
</dbReference>
<evidence type="ECO:0000256" key="1">
    <source>
        <dbReference type="SAM" id="Phobius"/>
    </source>
</evidence>
<dbReference type="Proteomes" id="UP000596938">
    <property type="component" value="Unassembled WGS sequence"/>
</dbReference>
<name>A0ABQ1X947_9MICC</name>
<feature type="transmembrane region" description="Helical" evidence="1">
    <location>
        <begin position="97"/>
        <end position="118"/>
    </location>
</feature>